<dbReference type="AlphaFoldDB" id="A0ABD3DF81"/>
<dbReference type="Proteomes" id="UP001632038">
    <property type="component" value="Unassembled WGS sequence"/>
</dbReference>
<proteinExistence type="inferred from homology"/>
<evidence type="ECO:0000259" key="4">
    <source>
        <dbReference type="Pfam" id="PF11566"/>
    </source>
</evidence>
<keyword evidence="6" id="KW-1185">Reference proteome</keyword>
<accession>A0ABD3DF81</accession>
<feature type="region of interest" description="Disordered" evidence="3">
    <location>
        <begin position="230"/>
        <end position="251"/>
    </location>
</feature>
<protein>
    <recommendedName>
        <fullName evidence="4">PI31 proteasome regulator N-terminal domain-containing protein</fullName>
    </recommendedName>
</protein>
<comment type="similarity">
    <text evidence="1">Belongs to the proteasome inhibitor PI31 family.</text>
</comment>
<feature type="compositionally biased region" description="Basic and acidic residues" evidence="3">
    <location>
        <begin position="147"/>
        <end position="156"/>
    </location>
</feature>
<organism evidence="5 6">
    <name type="scientific">Castilleja foliolosa</name>
    <dbReference type="NCBI Taxonomy" id="1961234"/>
    <lineage>
        <taxon>Eukaryota</taxon>
        <taxon>Viridiplantae</taxon>
        <taxon>Streptophyta</taxon>
        <taxon>Embryophyta</taxon>
        <taxon>Tracheophyta</taxon>
        <taxon>Spermatophyta</taxon>
        <taxon>Magnoliopsida</taxon>
        <taxon>eudicotyledons</taxon>
        <taxon>Gunneridae</taxon>
        <taxon>Pentapetalae</taxon>
        <taxon>asterids</taxon>
        <taxon>lamiids</taxon>
        <taxon>Lamiales</taxon>
        <taxon>Orobanchaceae</taxon>
        <taxon>Pedicularideae</taxon>
        <taxon>Castillejinae</taxon>
        <taxon>Castilleja</taxon>
    </lineage>
</organism>
<evidence type="ECO:0000256" key="1">
    <source>
        <dbReference type="ARBA" id="ARBA00006405"/>
    </source>
</evidence>
<name>A0ABD3DF81_9LAMI</name>
<feature type="compositionally biased region" description="Low complexity" evidence="3">
    <location>
        <begin position="137"/>
        <end position="146"/>
    </location>
</feature>
<reference evidence="6" key="1">
    <citation type="journal article" date="2024" name="IScience">
        <title>Strigolactones Initiate the Formation of Haustorium-like Structures in Castilleja.</title>
        <authorList>
            <person name="Buerger M."/>
            <person name="Peterson D."/>
            <person name="Chory J."/>
        </authorList>
    </citation>
    <scope>NUCLEOTIDE SEQUENCE [LARGE SCALE GENOMIC DNA]</scope>
</reference>
<gene>
    <name evidence="5" type="ORF">CASFOL_017397</name>
</gene>
<dbReference type="InterPro" id="IPR021625">
    <property type="entry name" value="PI31_Prot_N"/>
</dbReference>
<evidence type="ECO:0000256" key="2">
    <source>
        <dbReference type="ARBA" id="ARBA00022942"/>
    </source>
</evidence>
<evidence type="ECO:0000313" key="6">
    <source>
        <dbReference type="Proteomes" id="UP001632038"/>
    </source>
</evidence>
<keyword evidence="2" id="KW-0647">Proteasome</keyword>
<evidence type="ECO:0000256" key="3">
    <source>
        <dbReference type="SAM" id="MobiDB-lite"/>
    </source>
</evidence>
<dbReference type="EMBL" id="JAVIJP010000018">
    <property type="protein sequence ID" value="KAL3639490.1"/>
    <property type="molecule type" value="Genomic_DNA"/>
</dbReference>
<feature type="domain" description="PI31 proteasome regulator N-terminal" evidence="4">
    <location>
        <begin position="15"/>
        <end position="82"/>
    </location>
</feature>
<feature type="compositionally biased region" description="Basic and acidic residues" evidence="3">
    <location>
        <begin position="240"/>
        <end position="251"/>
    </location>
</feature>
<dbReference type="InterPro" id="IPR045128">
    <property type="entry name" value="PI31-like"/>
</dbReference>
<dbReference type="Pfam" id="PF11566">
    <property type="entry name" value="PI31_Prot_N"/>
    <property type="match status" value="1"/>
</dbReference>
<dbReference type="PANTHER" id="PTHR13266">
    <property type="entry name" value="PROTEASOME INHIBITOR"/>
    <property type="match status" value="1"/>
</dbReference>
<dbReference type="PANTHER" id="PTHR13266:SF1">
    <property type="entry name" value="PROTEASOME INHIBITOR PI31 SUBUNIT"/>
    <property type="match status" value="1"/>
</dbReference>
<feature type="region of interest" description="Disordered" evidence="3">
    <location>
        <begin position="136"/>
        <end position="156"/>
    </location>
</feature>
<comment type="caution">
    <text evidence="5">The sequence shown here is derived from an EMBL/GenBank/DDBJ whole genome shotgun (WGS) entry which is preliminary data.</text>
</comment>
<dbReference type="GO" id="GO:0000502">
    <property type="term" value="C:proteasome complex"/>
    <property type="evidence" value="ECO:0007669"/>
    <property type="project" value="UniProtKB-KW"/>
</dbReference>
<evidence type="ECO:0000313" key="5">
    <source>
        <dbReference type="EMBL" id="KAL3639490.1"/>
    </source>
</evidence>
<sequence>MATEQSVMAVIRSARPSFRTRYDKVSFAVNAAFAAAGYVLHATGPSAFAEDALSSASTDEVGIDNWNDVEDNYAFVYSNPEKNVLKEGGSKPLHLEVDVGEYVEENGGTNYGSQFKNLGKLVTSVNKDILDKLDGASASSSLSQHSSSERMSREDRRPENNFLHIHGFVVPPLPGYGGSMSVGPTDPRFFGGPFFFGGGDLSGVPPGARYTPYGPVPVPGSELGRFVGGRERPRGGLRPDSQHFHDGSDFI</sequence>
<dbReference type="Gene3D" id="3.40.1000.30">
    <property type="match status" value="1"/>
</dbReference>